<evidence type="ECO:0000259" key="4">
    <source>
        <dbReference type="PROSITE" id="PS50011"/>
    </source>
</evidence>
<keyword evidence="3" id="KW-1133">Transmembrane helix</keyword>
<protein>
    <recommendedName>
        <fullName evidence="4">Protein kinase domain-containing protein</fullName>
    </recommendedName>
</protein>
<organism evidence="5 6">
    <name type="scientific">Meripilus lineatus</name>
    <dbReference type="NCBI Taxonomy" id="2056292"/>
    <lineage>
        <taxon>Eukaryota</taxon>
        <taxon>Fungi</taxon>
        <taxon>Dikarya</taxon>
        <taxon>Basidiomycota</taxon>
        <taxon>Agaricomycotina</taxon>
        <taxon>Agaricomycetes</taxon>
        <taxon>Polyporales</taxon>
        <taxon>Meripilaceae</taxon>
        <taxon>Meripilus</taxon>
    </lineage>
</organism>
<evidence type="ECO:0000313" key="5">
    <source>
        <dbReference type="EMBL" id="KAJ3482589.1"/>
    </source>
</evidence>
<dbReference type="PROSITE" id="PS50011">
    <property type="entry name" value="PROTEIN_KINASE_DOM"/>
    <property type="match status" value="1"/>
</dbReference>
<dbReference type="Pfam" id="PF07714">
    <property type="entry name" value="PK_Tyr_Ser-Thr"/>
    <property type="match status" value="1"/>
</dbReference>
<evidence type="ECO:0000313" key="6">
    <source>
        <dbReference type="Proteomes" id="UP001212997"/>
    </source>
</evidence>
<dbReference type="Proteomes" id="UP001212997">
    <property type="component" value="Unassembled WGS sequence"/>
</dbReference>
<dbReference type="InterPro" id="IPR051681">
    <property type="entry name" value="Ser/Thr_Kinases-Pseudokinases"/>
</dbReference>
<keyword evidence="3" id="KW-0812">Transmembrane</keyword>
<feature type="binding site" evidence="1">
    <location>
        <position position="61"/>
    </location>
    <ligand>
        <name>ATP</name>
        <dbReference type="ChEBI" id="CHEBI:30616"/>
    </ligand>
</feature>
<keyword evidence="6" id="KW-1185">Reference proteome</keyword>
<dbReference type="PROSITE" id="PS00107">
    <property type="entry name" value="PROTEIN_KINASE_ATP"/>
    <property type="match status" value="1"/>
</dbReference>
<sequence>MTKETRDALRRLTIKLCFASGIVPQALLLTGFVISNGYSIGGGGFADIYQGTYRQIPVALKRLRVFQTLEESKRTSLRKVFYREALIWHQLDHPHVLNLLGVSEDASGRTLFMVLPWIEYGNVRQLLDQKKRERQFRGRFFFTTITRWLCEIAQGLSYLHSEGVVHGDLRGVNILVDSNGTMKLTDFGLAVIAEAGQSLTVTLRGGALGWLAPELIDPESFGFIDTRPTFASDVYSFACVCIELLSRRSPFFGVGDAQIVMRDVHISPSVPPDDIFPARMAVEQYKEEDTVNVQTKEEIRRHPLRQYTVSHHRRVPTQRRPDVPAHDDSASNTPKFEKECGALEAEHPGIALKDPNGWTDLSNTLHKFDEQEVDNQNQNIDTLLVFAGLFSAILTAFIIEAYKLLQRDNAEITTQVLLQISQQLNSLVVASNLVNSTFASPSSVPPFTPDRSSVWVNTLWFAALILSLVAASLGMLVKQWLREYVVTTSVAHQERCRVRWFRRNGLLRYKVTEIATFLPLILQAALVLFFAGLIVFIWAIHKTIALLAISLVMAWLLFLIITTLIPMLSPSCPYKTPFLNSLFRRFRQVLNSLAERVKDSRVGLRFGWELAFPAKLFVEEGDILGEKGSYCDTDVLCDAYTSSRDVNVFAMVTHCVDLDSPSHSIKMLTALIRLGHGFPFAHHTYLRQDYRIGELRLLLVSMTTCIRKVFAHAIRRRDGFQLGNDEVDALITLARTEASCTHETSFDQAQAKMVHILLREAFAVPSSPEFLDNYISWRLEGDWAFDLPEQIGKHLIEGAFREVRSGRTSPTDRRTTWANGRARGRARIPSKIP</sequence>
<feature type="region of interest" description="Disordered" evidence="2">
    <location>
        <begin position="804"/>
        <end position="833"/>
    </location>
</feature>
<dbReference type="AlphaFoldDB" id="A0AAD5YFI6"/>
<keyword evidence="1" id="KW-0547">Nucleotide-binding</keyword>
<evidence type="ECO:0000256" key="1">
    <source>
        <dbReference type="PROSITE-ProRule" id="PRU10141"/>
    </source>
</evidence>
<dbReference type="InterPro" id="IPR011009">
    <property type="entry name" value="Kinase-like_dom_sf"/>
</dbReference>
<feature type="transmembrane region" description="Helical" evidence="3">
    <location>
        <begin position="383"/>
        <end position="404"/>
    </location>
</feature>
<feature type="domain" description="Protein kinase" evidence="4">
    <location>
        <begin position="34"/>
        <end position="305"/>
    </location>
</feature>
<dbReference type="InterPro" id="IPR001245">
    <property type="entry name" value="Ser-Thr/Tyr_kinase_cat_dom"/>
</dbReference>
<dbReference type="InterPro" id="IPR017441">
    <property type="entry name" value="Protein_kinase_ATP_BS"/>
</dbReference>
<dbReference type="Gene3D" id="1.10.510.10">
    <property type="entry name" value="Transferase(Phosphotransferase) domain 1"/>
    <property type="match status" value="1"/>
</dbReference>
<dbReference type="InterPro" id="IPR000719">
    <property type="entry name" value="Prot_kinase_dom"/>
</dbReference>
<evidence type="ECO:0000256" key="2">
    <source>
        <dbReference type="SAM" id="MobiDB-lite"/>
    </source>
</evidence>
<feature type="compositionally biased region" description="Basic and acidic residues" evidence="2">
    <location>
        <begin position="804"/>
        <end position="815"/>
    </location>
</feature>
<keyword evidence="1" id="KW-0067">ATP-binding</keyword>
<dbReference type="Pfam" id="PF20153">
    <property type="entry name" value="DUF6535"/>
    <property type="match status" value="1"/>
</dbReference>
<reference evidence="5" key="1">
    <citation type="submission" date="2022-07" db="EMBL/GenBank/DDBJ databases">
        <title>Genome Sequence of Physisporinus lineatus.</title>
        <authorList>
            <person name="Buettner E."/>
        </authorList>
    </citation>
    <scope>NUCLEOTIDE SEQUENCE</scope>
    <source>
        <strain evidence="5">VT162</strain>
    </source>
</reference>
<feature type="compositionally biased region" description="Basic and acidic residues" evidence="2">
    <location>
        <begin position="319"/>
        <end position="333"/>
    </location>
</feature>
<dbReference type="GO" id="GO:0005524">
    <property type="term" value="F:ATP binding"/>
    <property type="evidence" value="ECO:0007669"/>
    <property type="project" value="UniProtKB-UniRule"/>
</dbReference>
<dbReference type="PROSITE" id="PS00109">
    <property type="entry name" value="PROTEIN_KINASE_TYR"/>
    <property type="match status" value="1"/>
</dbReference>
<dbReference type="InterPro" id="IPR008266">
    <property type="entry name" value="Tyr_kinase_AS"/>
</dbReference>
<dbReference type="InterPro" id="IPR045338">
    <property type="entry name" value="DUF6535"/>
</dbReference>
<keyword evidence="3" id="KW-0472">Membrane</keyword>
<comment type="caution">
    <text evidence="5">The sequence shown here is derived from an EMBL/GenBank/DDBJ whole genome shotgun (WGS) entry which is preliminary data.</text>
</comment>
<gene>
    <name evidence="5" type="ORF">NLI96_g6875</name>
</gene>
<evidence type="ECO:0000256" key="3">
    <source>
        <dbReference type="SAM" id="Phobius"/>
    </source>
</evidence>
<dbReference type="SUPFAM" id="SSF56112">
    <property type="entry name" value="Protein kinase-like (PK-like)"/>
    <property type="match status" value="1"/>
</dbReference>
<feature type="compositionally biased region" description="Basic residues" evidence="2">
    <location>
        <begin position="822"/>
        <end position="833"/>
    </location>
</feature>
<feature type="transmembrane region" description="Helical" evidence="3">
    <location>
        <begin position="544"/>
        <end position="565"/>
    </location>
</feature>
<accession>A0AAD5YFI6</accession>
<feature type="transmembrane region" description="Helical" evidence="3">
    <location>
        <begin position="12"/>
        <end position="34"/>
    </location>
</feature>
<feature type="region of interest" description="Disordered" evidence="2">
    <location>
        <begin position="311"/>
        <end position="333"/>
    </location>
</feature>
<feature type="transmembrane region" description="Helical" evidence="3">
    <location>
        <begin position="517"/>
        <end position="538"/>
    </location>
</feature>
<feature type="transmembrane region" description="Helical" evidence="3">
    <location>
        <begin position="454"/>
        <end position="477"/>
    </location>
</feature>
<dbReference type="PANTHER" id="PTHR44329">
    <property type="entry name" value="SERINE/THREONINE-PROTEIN KINASE TNNI3K-RELATED"/>
    <property type="match status" value="1"/>
</dbReference>
<proteinExistence type="predicted"/>
<dbReference type="GO" id="GO:0004674">
    <property type="term" value="F:protein serine/threonine kinase activity"/>
    <property type="evidence" value="ECO:0007669"/>
    <property type="project" value="TreeGrafter"/>
</dbReference>
<dbReference type="EMBL" id="JANAWD010000266">
    <property type="protein sequence ID" value="KAJ3482589.1"/>
    <property type="molecule type" value="Genomic_DNA"/>
</dbReference>
<name>A0AAD5YFI6_9APHY</name>